<dbReference type="EMBL" id="BGPR01000598">
    <property type="protein sequence ID" value="GBM27923.1"/>
    <property type="molecule type" value="Genomic_DNA"/>
</dbReference>
<evidence type="ECO:0000256" key="1">
    <source>
        <dbReference type="SAM" id="MobiDB-lite"/>
    </source>
</evidence>
<name>A0A4Y2EFJ8_ARAVE</name>
<gene>
    <name evidence="3" type="ORF">AVEN_146148_1</name>
</gene>
<protein>
    <submittedName>
        <fullName evidence="3">Uncharacterized protein</fullName>
    </submittedName>
</protein>
<keyword evidence="2" id="KW-0732">Signal</keyword>
<feature type="signal peptide" evidence="2">
    <location>
        <begin position="1"/>
        <end position="22"/>
    </location>
</feature>
<comment type="caution">
    <text evidence="3">The sequence shown here is derived from an EMBL/GenBank/DDBJ whole genome shotgun (WGS) entry which is preliminary data.</text>
</comment>
<feature type="compositionally biased region" description="Gly residues" evidence="1">
    <location>
        <begin position="30"/>
        <end position="46"/>
    </location>
</feature>
<dbReference type="Proteomes" id="UP000499080">
    <property type="component" value="Unassembled WGS sequence"/>
</dbReference>
<sequence length="154" mass="16076">MKTAIVLGLCLLLVLHQSSVDAQRNRGDVRGGYGTLGSGGPSGARGGISFPSRDERRREGGGGGSSSRNLHAGRWPGGFYNVTLVASSESEVAVGAHSSCFAAEYEDSNRSMFVLSLDPSPEHGGSAEESPAGCFQRGSYGNGLGWTQWRAIPD</sequence>
<dbReference type="AlphaFoldDB" id="A0A4Y2EFJ8"/>
<evidence type="ECO:0000313" key="3">
    <source>
        <dbReference type="EMBL" id="GBM27923.1"/>
    </source>
</evidence>
<feature type="region of interest" description="Disordered" evidence="1">
    <location>
        <begin position="24"/>
        <end position="75"/>
    </location>
</feature>
<evidence type="ECO:0000256" key="2">
    <source>
        <dbReference type="SAM" id="SignalP"/>
    </source>
</evidence>
<evidence type="ECO:0000313" key="4">
    <source>
        <dbReference type="Proteomes" id="UP000499080"/>
    </source>
</evidence>
<feature type="chain" id="PRO_5021413164" evidence="2">
    <location>
        <begin position="23"/>
        <end position="154"/>
    </location>
</feature>
<organism evidence="3 4">
    <name type="scientific">Araneus ventricosus</name>
    <name type="common">Orbweaver spider</name>
    <name type="synonym">Epeira ventricosa</name>
    <dbReference type="NCBI Taxonomy" id="182803"/>
    <lineage>
        <taxon>Eukaryota</taxon>
        <taxon>Metazoa</taxon>
        <taxon>Ecdysozoa</taxon>
        <taxon>Arthropoda</taxon>
        <taxon>Chelicerata</taxon>
        <taxon>Arachnida</taxon>
        <taxon>Araneae</taxon>
        <taxon>Araneomorphae</taxon>
        <taxon>Entelegynae</taxon>
        <taxon>Araneoidea</taxon>
        <taxon>Araneidae</taxon>
        <taxon>Araneus</taxon>
    </lineage>
</organism>
<proteinExistence type="predicted"/>
<reference evidence="3 4" key="1">
    <citation type="journal article" date="2019" name="Sci. Rep.">
        <title>Orb-weaving spider Araneus ventricosus genome elucidates the spidroin gene catalogue.</title>
        <authorList>
            <person name="Kono N."/>
            <person name="Nakamura H."/>
            <person name="Ohtoshi R."/>
            <person name="Moran D.A.P."/>
            <person name="Shinohara A."/>
            <person name="Yoshida Y."/>
            <person name="Fujiwara M."/>
            <person name="Mori M."/>
            <person name="Tomita M."/>
            <person name="Arakawa K."/>
        </authorList>
    </citation>
    <scope>NUCLEOTIDE SEQUENCE [LARGE SCALE GENOMIC DNA]</scope>
</reference>
<accession>A0A4Y2EFJ8</accession>
<keyword evidence="4" id="KW-1185">Reference proteome</keyword>